<dbReference type="PANTHER" id="PTHR24323">
    <property type="entry name" value="CEH-10 HOMEODOMAIN-CONTAINING HOMOLOG"/>
    <property type="match status" value="1"/>
</dbReference>
<dbReference type="Proteomes" id="UP001309876">
    <property type="component" value="Unassembled WGS sequence"/>
</dbReference>
<evidence type="ECO:0000313" key="10">
    <source>
        <dbReference type="Proteomes" id="UP001309876"/>
    </source>
</evidence>
<feature type="region of interest" description="Disordered" evidence="7">
    <location>
        <begin position="461"/>
        <end position="495"/>
    </location>
</feature>
<sequence length="511" mass="55597">MSENSVLSLPVEAPGQDTPGVNSENAVEDTHRLDTSSATRVQKRKRTSPRDHSILESAYQQNSKPDKEQRATLVQQTELTEKEVQIWFQNRRQNDRRKAKPLQPHELIPHFRNGVPVEAVKQLPTPENSQESLVGGASSAQVLSDQLSPRGPSIKEILNESEAPTSSSPTTSLQKTPNTSAVLFTPPSSLGQSIEGNRGLSQPSSATTVPSSNAPIARKRSHEQMTGNGSQPLPQDESPKDSKSLRRTSSFVRLAVSADGSVKIRVNDEMTPSPPKERPAPPSNMVTPRSSGLARARSDVASTFNFRDVPGSAKGAIGRSRDARTWEFYCDRSARHSLAARAEEEASGSAVGALGLMRSASSKRTLPLTPNAAKHNNMRRTPSSIKGKPGLPRARSSMARLQSSDGLSEEDSAKRLQSGHYRRSSGTDSDKENWLPGTRHAVHDFRRSQQSTQQRDTIFQGHSGARTEHAHPIPTSLGSKNQVRRPPNGKAKGEDLDCVQGLLSLSQGAWR</sequence>
<dbReference type="CDD" id="cd00086">
    <property type="entry name" value="homeodomain"/>
    <property type="match status" value="1"/>
</dbReference>
<dbReference type="InterPro" id="IPR051775">
    <property type="entry name" value="Homeobox_domain"/>
</dbReference>
<feature type="region of interest" description="Disordered" evidence="7">
    <location>
        <begin position="90"/>
        <end position="291"/>
    </location>
</feature>
<accession>A0AAN7Y783</accession>
<dbReference type="GO" id="GO:0000976">
    <property type="term" value="F:transcription cis-regulatory region binding"/>
    <property type="evidence" value="ECO:0007669"/>
    <property type="project" value="TreeGrafter"/>
</dbReference>
<evidence type="ECO:0000256" key="5">
    <source>
        <dbReference type="PROSITE-ProRule" id="PRU00108"/>
    </source>
</evidence>
<protein>
    <submittedName>
        <fullName evidence="9">Homeobox protein yox1</fullName>
    </submittedName>
</protein>
<dbReference type="Pfam" id="PF00046">
    <property type="entry name" value="Homeodomain"/>
    <property type="match status" value="1"/>
</dbReference>
<feature type="compositionally biased region" description="Polar residues" evidence="7">
    <location>
        <begin position="173"/>
        <end position="214"/>
    </location>
</feature>
<dbReference type="Gene3D" id="1.10.10.60">
    <property type="entry name" value="Homeodomain-like"/>
    <property type="match status" value="1"/>
</dbReference>
<organism evidence="9 10">
    <name type="scientific">Lithohypha guttulata</name>
    <dbReference type="NCBI Taxonomy" id="1690604"/>
    <lineage>
        <taxon>Eukaryota</taxon>
        <taxon>Fungi</taxon>
        <taxon>Dikarya</taxon>
        <taxon>Ascomycota</taxon>
        <taxon>Pezizomycotina</taxon>
        <taxon>Eurotiomycetes</taxon>
        <taxon>Chaetothyriomycetidae</taxon>
        <taxon>Chaetothyriales</taxon>
        <taxon>Trichomeriaceae</taxon>
        <taxon>Lithohypha</taxon>
    </lineage>
</organism>
<dbReference type="SMART" id="SM00389">
    <property type="entry name" value="HOX"/>
    <property type="match status" value="1"/>
</dbReference>
<evidence type="ECO:0000259" key="8">
    <source>
        <dbReference type="PROSITE" id="PS50071"/>
    </source>
</evidence>
<feature type="compositionally biased region" description="Polar residues" evidence="7">
    <location>
        <begin position="224"/>
        <end position="233"/>
    </location>
</feature>
<proteinExistence type="predicted"/>
<feature type="region of interest" description="Disordered" evidence="7">
    <location>
        <begin position="1"/>
        <end position="69"/>
    </location>
</feature>
<comment type="subcellular location">
    <subcellularLocation>
        <location evidence="1 5 6">Nucleus</location>
    </subcellularLocation>
</comment>
<feature type="compositionally biased region" description="Polar residues" evidence="7">
    <location>
        <begin position="125"/>
        <end position="147"/>
    </location>
</feature>
<evidence type="ECO:0000313" key="9">
    <source>
        <dbReference type="EMBL" id="KAK5086968.1"/>
    </source>
</evidence>
<dbReference type="PANTHER" id="PTHR24323:SF7">
    <property type="entry name" value="HOMEOBOX DOMAIN-CONTAINING PROTEIN"/>
    <property type="match status" value="1"/>
</dbReference>
<keyword evidence="10" id="KW-1185">Reference proteome</keyword>
<evidence type="ECO:0000256" key="4">
    <source>
        <dbReference type="ARBA" id="ARBA00023242"/>
    </source>
</evidence>
<evidence type="ECO:0000256" key="7">
    <source>
        <dbReference type="SAM" id="MobiDB-lite"/>
    </source>
</evidence>
<keyword evidence="3 5" id="KW-0371">Homeobox</keyword>
<dbReference type="InterPro" id="IPR001356">
    <property type="entry name" value="HD"/>
</dbReference>
<feature type="domain" description="Homeobox" evidence="8">
    <location>
        <begin position="38"/>
        <end position="98"/>
    </location>
</feature>
<dbReference type="SUPFAM" id="SSF46689">
    <property type="entry name" value="Homeodomain-like"/>
    <property type="match status" value="1"/>
</dbReference>
<dbReference type="PROSITE" id="PS50071">
    <property type="entry name" value="HOMEOBOX_2"/>
    <property type="match status" value="1"/>
</dbReference>
<evidence type="ECO:0000256" key="6">
    <source>
        <dbReference type="RuleBase" id="RU000682"/>
    </source>
</evidence>
<keyword evidence="4 5" id="KW-0539">Nucleus</keyword>
<dbReference type="InterPro" id="IPR017970">
    <property type="entry name" value="Homeobox_CS"/>
</dbReference>
<feature type="DNA-binding region" description="Homeobox" evidence="5">
    <location>
        <begin position="40"/>
        <end position="99"/>
    </location>
</feature>
<evidence type="ECO:0000256" key="3">
    <source>
        <dbReference type="ARBA" id="ARBA00023155"/>
    </source>
</evidence>
<dbReference type="GO" id="GO:0005634">
    <property type="term" value="C:nucleus"/>
    <property type="evidence" value="ECO:0007669"/>
    <property type="project" value="UniProtKB-SubCell"/>
</dbReference>
<dbReference type="PROSITE" id="PS00027">
    <property type="entry name" value="HOMEOBOX_1"/>
    <property type="match status" value="1"/>
</dbReference>
<dbReference type="GO" id="GO:0000981">
    <property type="term" value="F:DNA-binding transcription factor activity, RNA polymerase II-specific"/>
    <property type="evidence" value="ECO:0007669"/>
    <property type="project" value="InterPro"/>
</dbReference>
<dbReference type="AlphaFoldDB" id="A0AAN7Y783"/>
<comment type="caution">
    <text evidence="9">The sequence shown here is derived from an EMBL/GenBank/DDBJ whole genome shotgun (WGS) entry which is preliminary data.</text>
</comment>
<dbReference type="EMBL" id="JAVRRJ010000003">
    <property type="protein sequence ID" value="KAK5086968.1"/>
    <property type="molecule type" value="Genomic_DNA"/>
</dbReference>
<reference evidence="9 10" key="1">
    <citation type="submission" date="2023-08" db="EMBL/GenBank/DDBJ databases">
        <title>Black Yeasts Isolated from many extreme environments.</title>
        <authorList>
            <person name="Coleine C."/>
            <person name="Stajich J.E."/>
            <person name="Selbmann L."/>
        </authorList>
    </citation>
    <scope>NUCLEOTIDE SEQUENCE [LARGE SCALE GENOMIC DNA]</scope>
    <source>
        <strain evidence="9 10">CCFEE 5910</strain>
    </source>
</reference>
<dbReference type="InterPro" id="IPR009057">
    <property type="entry name" value="Homeodomain-like_sf"/>
</dbReference>
<keyword evidence="2 5" id="KW-0238">DNA-binding</keyword>
<gene>
    <name evidence="9" type="primary">YOX1_1</name>
    <name evidence="9" type="ORF">LTR05_004139</name>
</gene>
<name>A0AAN7Y783_9EURO</name>
<feature type="region of interest" description="Disordered" evidence="7">
    <location>
        <begin position="362"/>
        <end position="436"/>
    </location>
</feature>
<evidence type="ECO:0000256" key="2">
    <source>
        <dbReference type="ARBA" id="ARBA00023125"/>
    </source>
</evidence>
<evidence type="ECO:0000256" key="1">
    <source>
        <dbReference type="ARBA" id="ARBA00004123"/>
    </source>
</evidence>